<dbReference type="Proteomes" id="UP000245998">
    <property type="component" value="Unassembled WGS sequence"/>
</dbReference>
<organism evidence="2 3">
    <name type="scientific">Pueribacillus theae</name>
    <dbReference type="NCBI Taxonomy" id="2171751"/>
    <lineage>
        <taxon>Bacteria</taxon>
        <taxon>Bacillati</taxon>
        <taxon>Bacillota</taxon>
        <taxon>Bacilli</taxon>
        <taxon>Bacillales</taxon>
        <taxon>Bacillaceae</taxon>
        <taxon>Pueribacillus</taxon>
    </lineage>
</organism>
<dbReference type="AlphaFoldDB" id="A0A2U1JSH7"/>
<evidence type="ECO:0000256" key="1">
    <source>
        <dbReference type="SAM" id="Phobius"/>
    </source>
</evidence>
<proteinExistence type="predicted"/>
<sequence length="136" mass="14337">MRKGLLVGLYAGVISGAAGVATAYLLGAVTGLWFSQLNWISIAVASIIANIAGAMIFAKWFQKTARPSVYYVLLAGGVTLLSSLNVLANPPADKFGVIAQPVHVVVFLLSIWLVPMWLKRGKQAQVSGTPIANNKG</sequence>
<evidence type="ECO:0000313" key="3">
    <source>
        <dbReference type="Proteomes" id="UP000245998"/>
    </source>
</evidence>
<accession>A0A2U1JSH7</accession>
<keyword evidence="1" id="KW-0472">Membrane</keyword>
<protein>
    <recommendedName>
        <fullName evidence="4">DUF1440 domain-containing protein</fullName>
    </recommendedName>
</protein>
<dbReference type="RefSeq" id="WP_116555779.1">
    <property type="nucleotide sequence ID" value="NZ_QCZG01000040.1"/>
</dbReference>
<keyword evidence="1" id="KW-0812">Transmembrane</keyword>
<feature type="transmembrane region" description="Helical" evidence="1">
    <location>
        <begin position="39"/>
        <end position="57"/>
    </location>
</feature>
<evidence type="ECO:0008006" key="4">
    <source>
        <dbReference type="Google" id="ProtNLM"/>
    </source>
</evidence>
<keyword evidence="1" id="KW-1133">Transmembrane helix</keyword>
<comment type="caution">
    <text evidence="2">The sequence shown here is derived from an EMBL/GenBank/DDBJ whole genome shotgun (WGS) entry which is preliminary data.</text>
</comment>
<feature type="transmembrane region" description="Helical" evidence="1">
    <location>
        <begin position="100"/>
        <end position="118"/>
    </location>
</feature>
<keyword evidence="3" id="KW-1185">Reference proteome</keyword>
<dbReference type="EMBL" id="QCZG01000040">
    <property type="protein sequence ID" value="PWA08157.1"/>
    <property type="molecule type" value="Genomic_DNA"/>
</dbReference>
<name>A0A2U1JSH7_9BACI</name>
<feature type="transmembrane region" description="Helical" evidence="1">
    <location>
        <begin position="69"/>
        <end position="88"/>
    </location>
</feature>
<dbReference type="OrthoDB" id="2972081at2"/>
<reference evidence="2 3" key="1">
    <citation type="submission" date="2018-04" db="EMBL/GenBank/DDBJ databases">
        <title>Camelliibacillus theae gen. nov., sp. nov., isolated from Pu'er tea.</title>
        <authorList>
            <person name="Niu L."/>
        </authorList>
    </citation>
    <scope>NUCLEOTIDE SEQUENCE [LARGE SCALE GENOMIC DNA]</scope>
    <source>
        <strain evidence="2 3">T8</strain>
    </source>
</reference>
<evidence type="ECO:0000313" key="2">
    <source>
        <dbReference type="EMBL" id="PWA08157.1"/>
    </source>
</evidence>
<gene>
    <name evidence="2" type="ORF">DCC39_15335</name>
</gene>